<evidence type="ECO:0000256" key="4">
    <source>
        <dbReference type="ARBA" id="ARBA00022833"/>
    </source>
</evidence>
<dbReference type="KEGG" id="nasi:112391121"/>
<evidence type="ECO:0000256" key="3">
    <source>
        <dbReference type="ARBA" id="ARBA00022771"/>
    </source>
</evidence>
<dbReference type="Pfam" id="PF14787">
    <property type="entry name" value="zf-CCHC_5"/>
    <property type="match status" value="1"/>
</dbReference>
<dbReference type="GO" id="GO:0016032">
    <property type="term" value="P:viral process"/>
    <property type="evidence" value="ECO:0007669"/>
    <property type="project" value="InterPro"/>
</dbReference>
<keyword evidence="1" id="KW-0519">Myristate</keyword>
<evidence type="ECO:0000256" key="1">
    <source>
        <dbReference type="ARBA" id="ARBA00022707"/>
    </source>
</evidence>
<dbReference type="InParanoid" id="A0A341AET0"/>
<dbReference type="Gene3D" id="1.10.375.10">
    <property type="entry name" value="Human Immunodeficiency Virus Type 1 Capsid Protein"/>
    <property type="match status" value="1"/>
</dbReference>
<dbReference type="PANTHER" id="PTHR40389">
    <property type="entry name" value="ENDOGENOUS RETROVIRUS GROUP K MEMBER 24 GAG POLYPROTEIN-RELATED"/>
    <property type="match status" value="1"/>
</dbReference>
<evidence type="ECO:0000259" key="6">
    <source>
        <dbReference type="PROSITE" id="PS50158"/>
    </source>
</evidence>
<dbReference type="AlphaFoldDB" id="A0A341AET0"/>
<keyword evidence="4" id="KW-0862">Zinc</keyword>
<dbReference type="Pfam" id="PF00098">
    <property type="entry name" value="zf-CCHC"/>
    <property type="match status" value="1"/>
</dbReference>
<dbReference type="SUPFAM" id="SSF57756">
    <property type="entry name" value="Retrovirus zinc finger-like domains"/>
    <property type="match status" value="1"/>
</dbReference>
<evidence type="ECO:0000256" key="5">
    <source>
        <dbReference type="PROSITE-ProRule" id="PRU00047"/>
    </source>
</evidence>
<dbReference type="SUPFAM" id="SSF47353">
    <property type="entry name" value="Retrovirus capsid dimerization domain-like"/>
    <property type="match status" value="1"/>
</dbReference>
<dbReference type="InterPro" id="IPR001878">
    <property type="entry name" value="Znf_CCHC"/>
</dbReference>
<evidence type="ECO:0000256" key="2">
    <source>
        <dbReference type="ARBA" id="ARBA00022723"/>
    </source>
</evidence>
<dbReference type="GO" id="GO:0003676">
    <property type="term" value="F:nucleic acid binding"/>
    <property type="evidence" value="ECO:0007669"/>
    <property type="project" value="InterPro"/>
</dbReference>
<dbReference type="GeneID" id="112391121"/>
<dbReference type="Proteomes" id="UP000252040">
    <property type="component" value="Unplaced"/>
</dbReference>
<dbReference type="PROSITE" id="PS50158">
    <property type="entry name" value="ZF_CCHC"/>
    <property type="match status" value="1"/>
</dbReference>
<accession>A0A341AET0</accession>
<dbReference type="RefSeq" id="XP_024588103.1">
    <property type="nucleotide sequence ID" value="XM_024732335.1"/>
</dbReference>
<dbReference type="Gene3D" id="4.10.60.10">
    <property type="entry name" value="Zinc finger, CCHC-type"/>
    <property type="match status" value="1"/>
</dbReference>
<proteinExistence type="predicted"/>
<evidence type="ECO:0000313" key="8">
    <source>
        <dbReference type="RefSeq" id="XP_024588103.1"/>
    </source>
</evidence>
<keyword evidence="7" id="KW-1185">Reference proteome</keyword>
<dbReference type="InterPro" id="IPR050195">
    <property type="entry name" value="Primate_lentivir_Gag_pol-like"/>
</dbReference>
<dbReference type="InterPro" id="IPR036875">
    <property type="entry name" value="Znf_CCHC_sf"/>
</dbReference>
<dbReference type="PANTHER" id="PTHR40389:SF2">
    <property type="entry name" value="ENDOGENOUS RETROVIRUS GROUP K MEMBER 24 GAG POLYPROTEIN-RELATED"/>
    <property type="match status" value="1"/>
</dbReference>
<keyword evidence="3 5" id="KW-0863">Zinc-finger</keyword>
<dbReference type="InterPro" id="IPR045345">
    <property type="entry name" value="Gag_p24_C"/>
</dbReference>
<organism evidence="7 8">
    <name type="scientific">Neophocaena asiaeorientalis asiaeorientalis</name>
    <name type="common">Yangtze finless porpoise</name>
    <name type="synonym">Neophocaena phocaenoides subsp. asiaeorientalis</name>
    <dbReference type="NCBI Taxonomy" id="1706337"/>
    <lineage>
        <taxon>Eukaryota</taxon>
        <taxon>Metazoa</taxon>
        <taxon>Chordata</taxon>
        <taxon>Craniata</taxon>
        <taxon>Vertebrata</taxon>
        <taxon>Euteleostomi</taxon>
        <taxon>Mammalia</taxon>
        <taxon>Eutheria</taxon>
        <taxon>Laurasiatheria</taxon>
        <taxon>Artiodactyla</taxon>
        <taxon>Whippomorpha</taxon>
        <taxon>Cetacea</taxon>
        <taxon>Odontoceti</taxon>
        <taxon>Phocoenidae</taxon>
        <taxon>Neophocaena</taxon>
    </lineage>
</organism>
<dbReference type="SUPFAM" id="SSF47943">
    <property type="entry name" value="Retrovirus capsid protein, N-terminal core domain"/>
    <property type="match status" value="1"/>
</dbReference>
<reference evidence="8" key="1">
    <citation type="submission" date="2025-08" db="UniProtKB">
        <authorList>
            <consortium name="RefSeq"/>
        </authorList>
    </citation>
    <scope>IDENTIFICATION</scope>
    <source>
        <tissue evidence="8">Meat</tissue>
    </source>
</reference>
<gene>
    <name evidence="8" type="primary">LOC112391121</name>
</gene>
<dbReference type="STRING" id="1706337.A0A341AET0"/>
<sequence length="270" mass="30325">MLKEAINAYGMHSNYVQGLLSGYASENILIPQDWEVLAKTVLEPGQYMQFKTWWKEEAENMARTNAARNPPGPLLDELIGAGAFSNLQAQAQFDDLRIIQIRMCCLRAWLRVEPPGKTAQSFTKLMQGPGGPYTDFLSRLRAAIQRDVAQIDVQDLLLRSLAFENANPECQKALQPLRAVNAPLEEYIKACHDIGSPTYHANLLAAAITGGLKDNRTKCYNCGKYGHMRRDCRKGQGQISKQVKDEQPPGMCRRCGKGRHWTNECRSKKV</sequence>
<keyword evidence="1" id="KW-0449">Lipoprotein</keyword>
<dbReference type="InterPro" id="IPR008919">
    <property type="entry name" value="Retrov_capsid_N"/>
</dbReference>
<dbReference type="Gene3D" id="1.10.1200.30">
    <property type="match status" value="1"/>
</dbReference>
<feature type="domain" description="CCHC-type" evidence="6">
    <location>
        <begin position="218"/>
        <end position="234"/>
    </location>
</feature>
<name>A0A341AET0_NEOAA</name>
<dbReference type="GO" id="GO:0008270">
    <property type="term" value="F:zinc ion binding"/>
    <property type="evidence" value="ECO:0007669"/>
    <property type="project" value="UniProtKB-KW"/>
</dbReference>
<dbReference type="Pfam" id="PF19317">
    <property type="entry name" value="Gag_p24_C"/>
    <property type="match status" value="1"/>
</dbReference>
<protein>
    <submittedName>
        <fullName evidence="8">Endogenous retrovirus group K member 8 Gag polyprotein-like</fullName>
    </submittedName>
</protein>
<dbReference type="Pfam" id="PF00607">
    <property type="entry name" value="Gag_p24"/>
    <property type="match status" value="1"/>
</dbReference>
<dbReference type="SMART" id="SM00343">
    <property type="entry name" value="ZnF_C2HC"/>
    <property type="match status" value="2"/>
</dbReference>
<dbReference type="InterPro" id="IPR008916">
    <property type="entry name" value="Retrov_capsid_C"/>
</dbReference>
<keyword evidence="2" id="KW-0479">Metal-binding</keyword>
<evidence type="ECO:0000313" key="7">
    <source>
        <dbReference type="Proteomes" id="UP000252040"/>
    </source>
</evidence>